<feature type="compositionally biased region" description="Polar residues" evidence="1">
    <location>
        <begin position="183"/>
        <end position="199"/>
    </location>
</feature>
<dbReference type="HOGENOM" id="CLU_869394_0_0_1"/>
<evidence type="ECO:0000256" key="1">
    <source>
        <dbReference type="SAM" id="MobiDB-lite"/>
    </source>
</evidence>
<feature type="region of interest" description="Disordered" evidence="1">
    <location>
        <begin position="160"/>
        <end position="255"/>
    </location>
</feature>
<name>G0MSV0_CAEBE</name>
<reference evidence="3" key="1">
    <citation type="submission" date="2011-07" db="EMBL/GenBank/DDBJ databases">
        <authorList>
            <consortium name="Caenorhabditis brenneri Sequencing and Analysis Consortium"/>
            <person name="Wilson R.K."/>
        </authorList>
    </citation>
    <scope>NUCLEOTIDE SEQUENCE [LARGE SCALE GENOMIC DNA]</scope>
    <source>
        <strain evidence="3">PB2801</strain>
    </source>
</reference>
<dbReference type="EMBL" id="GL379810">
    <property type="protein sequence ID" value="EGT43178.1"/>
    <property type="molecule type" value="Genomic_DNA"/>
</dbReference>
<gene>
    <name evidence="2" type="ORF">CAEBREN_02916</name>
</gene>
<protein>
    <recommendedName>
        <fullName evidence="4">SPK domain-containing protein</fullName>
    </recommendedName>
</protein>
<accession>G0MSV0</accession>
<organism evidence="3">
    <name type="scientific">Caenorhabditis brenneri</name>
    <name type="common">Nematode worm</name>
    <dbReference type="NCBI Taxonomy" id="135651"/>
    <lineage>
        <taxon>Eukaryota</taxon>
        <taxon>Metazoa</taxon>
        <taxon>Ecdysozoa</taxon>
        <taxon>Nematoda</taxon>
        <taxon>Chromadorea</taxon>
        <taxon>Rhabditida</taxon>
        <taxon>Rhabditina</taxon>
        <taxon>Rhabditomorpha</taxon>
        <taxon>Rhabditoidea</taxon>
        <taxon>Rhabditidae</taxon>
        <taxon>Peloderinae</taxon>
        <taxon>Caenorhabditis</taxon>
    </lineage>
</organism>
<sequence>MAVSTEEVLQFFLNLTCRPDGFKPMTDYGIYLEFWLATTKDASKVIPEARKLVQSYEGYTFQQAVRVLILLNEPVTDEFIERSTAYGTLHLRKEDKTVFRFDEIAIATYTSRKLDDCPKKCAYFCMNQKHKETWVLTPDEARKREERSWPQVLFTLDQQEKEEKREKARLKRQLKRQLKNEYSAESQASRSVSRGTIENASPDEEPIKPVQHRRQKKLPSASPHPESDGTSVMTPHVSPPAFSQQSQPGSFHQPVPIQNWFNQANLFATPPLTYEQCQLFLQNAQQLQQNQLLGLQPMHTFGMAEYLKIFSSGDHQNGHQ</sequence>
<proteinExistence type="predicted"/>
<feature type="compositionally biased region" description="Polar residues" evidence="1">
    <location>
        <begin position="241"/>
        <end position="250"/>
    </location>
</feature>
<evidence type="ECO:0000313" key="2">
    <source>
        <dbReference type="EMBL" id="EGT43178.1"/>
    </source>
</evidence>
<dbReference type="AlphaFoldDB" id="G0MSV0"/>
<dbReference type="Proteomes" id="UP000008068">
    <property type="component" value="Unassembled WGS sequence"/>
</dbReference>
<dbReference type="InParanoid" id="G0MSV0"/>
<evidence type="ECO:0008006" key="4">
    <source>
        <dbReference type="Google" id="ProtNLM"/>
    </source>
</evidence>
<keyword evidence="3" id="KW-1185">Reference proteome</keyword>
<evidence type="ECO:0000313" key="3">
    <source>
        <dbReference type="Proteomes" id="UP000008068"/>
    </source>
</evidence>
<feature type="compositionally biased region" description="Basic residues" evidence="1">
    <location>
        <begin position="167"/>
        <end position="177"/>
    </location>
</feature>